<dbReference type="Gene3D" id="2.170.130.10">
    <property type="entry name" value="TonB-dependent receptor, plug domain"/>
    <property type="match status" value="1"/>
</dbReference>
<evidence type="ECO:0000313" key="13">
    <source>
        <dbReference type="EMBL" id="EXY76009.1"/>
    </source>
</evidence>
<keyword evidence="3" id="KW-1134">Transmembrane beta strand</keyword>
<evidence type="ECO:0000256" key="1">
    <source>
        <dbReference type="ARBA" id="ARBA00004571"/>
    </source>
</evidence>
<dbReference type="InterPro" id="IPR039426">
    <property type="entry name" value="TonB-dep_rcpt-like"/>
</dbReference>
<dbReference type="InterPro" id="IPR037066">
    <property type="entry name" value="Plug_dom_sf"/>
</dbReference>
<dbReference type="Pfam" id="PF07715">
    <property type="entry name" value="Plug"/>
    <property type="match status" value="1"/>
</dbReference>
<evidence type="ECO:0000256" key="8">
    <source>
        <dbReference type="ARBA" id="ARBA00023170"/>
    </source>
</evidence>
<reference evidence="13 14" key="1">
    <citation type="submission" date="2014-02" db="EMBL/GenBank/DDBJ databases">
        <authorList>
            <person name="Sears C."/>
            <person name="Carroll K."/>
            <person name="Sack B.R."/>
            <person name="Qadri F."/>
            <person name="Myers L.L."/>
            <person name="Chung G.-T."/>
            <person name="Escheverria P."/>
            <person name="Fraser C.M."/>
            <person name="Sadzewicz L."/>
            <person name="Shefchek K.A."/>
            <person name="Tallon L."/>
            <person name="Das S.P."/>
            <person name="Daugherty S."/>
            <person name="Mongodin E.F."/>
        </authorList>
    </citation>
    <scope>NUCLEOTIDE SEQUENCE [LARGE SCALE GENOMIC DNA]</scope>
    <source>
        <strain evidence="14">3988T(B)14</strain>
    </source>
</reference>
<dbReference type="PANTHER" id="PTHR30069">
    <property type="entry name" value="TONB-DEPENDENT OUTER MEMBRANE RECEPTOR"/>
    <property type="match status" value="1"/>
</dbReference>
<dbReference type="AlphaFoldDB" id="A0A015SUZ6"/>
<dbReference type="GO" id="GO:0009279">
    <property type="term" value="C:cell outer membrane"/>
    <property type="evidence" value="ECO:0007669"/>
    <property type="project" value="UniProtKB-SubCell"/>
</dbReference>
<evidence type="ECO:0000256" key="2">
    <source>
        <dbReference type="ARBA" id="ARBA00022448"/>
    </source>
</evidence>
<evidence type="ECO:0000256" key="7">
    <source>
        <dbReference type="ARBA" id="ARBA00023136"/>
    </source>
</evidence>
<feature type="domain" description="TonB-dependent receptor plug" evidence="12">
    <location>
        <begin position="47"/>
        <end position="150"/>
    </location>
</feature>
<accession>A0A015SUZ6</accession>
<dbReference type="PANTHER" id="PTHR30069:SF29">
    <property type="entry name" value="HEMOGLOBIN AND HEMOGLOBIN-HAPTOGLOBIN-BINDING PROTEIN 1-RELATED"/>
    <property type="match status" value="1"/>
</dbReference>
<keyword evidence="2" id="KW-0813">Transport</keyword>
<evidence type="ECO:0000256" key="10">
    <source>
        <dbReference type="RuleBase" id="RU003357"/>
    </source>
</evidence>
<evidence type="ECO:0000256" key="6">
    <source>
        <dbReference type="ARBA" id="ARBA00023077"/>
    </source>
</evidence>
<name>A0A015SUZ6_BACFG</name>
<evidence type="ECO:0000256" key="9">
    <source>
        <dbReference type="ARBA" id="ARBA00023237"/>
    </source>
</evidence>
<dbReference type="EMBL" id="JGCY01000220">
    <property type="protein sequence ID" value="EXY76009.1"/>
    <property type="molecule type" value="Genomic_DNA"/>
</dbReference>
<dbReference type="GO" id="GO:0044718">
    <property type="term" value="P:siderophore transmembrane transport"/>
    <property type="evidence" value="ECO:0007669"/>
    <property type="project" value="TreeGrafter"/>
</dbReference>
<dbReference type="InterPro" id="IPR036942">
    <property type="entry name" value="Beta-barrel_TonB_sf"/>
</dbReference>
<keyword evidence="5" id="KW-0732">Signal</keyword>
<feature type="domain" description="TonB-dependent receptor-like beta-barrel" evidence="11">
    <location>
        <begin position="269"/>
        <end position="682"/>
    </location>
</feature>
<comment type="subcellular location">
    <subcellularLocation>
        <location evidence="1">Cell outer membrane</location>
        <topology evidence="1">Multi-pass membrane protein</topology>
    </subcellularLocation>
</comment>
<dbReference type="RefSeq" id="WP_032587662.1">
    <property type="nucleotide sequence ID" value="NZ_JGCY01000220.1"/>
</dbReference>
<sequence length="719" mass="80953">MRIGFFSGMLGGLCLISTLHAQEPDSLKAVSLSEVVVTESYQHLKNKNSTWRMEVVGKEFLREHFTGNLIQTLGTLPGVHSMDIGSGFSKPMIRGMGFNRISVVENGIKQEGQQWGADHGLELDAFNAGQVSIRKGPASLLYGSDAMGGAIELVPLPLPAGNRLFGEASLLGKSVNGTLGGSLMLGIKKDAWYTWARYSEQHFGDYRIPTDTIVYLTQRMPVYHRRLKNTAGFERDVSWAAGFRKERYVSSYSVSNVFQKTGFFPGAHGIPDVSRLQDDGDSRNIELPYSQVNHLKVSTRQSLLYDKWALTWDIGFQKNHREEWSRFHTHYDAQPVPDKDPDKELAFTLNTYSSAVKLKLFTSAVWQHTAGWDVQYQRNMIAGYSFLLPAYRRFTTGAFWMTTYRTGPTLSFSGGLRYDYGKIDASAYTDPYLAIYLREQGYGDEFIRKYEWRSYPVRRHFGDYSGSLGLVWSPSGGHLLQVNVGHSFRLPGANELASNGVHHGTFRHEQGDAALASERGWQFDASYTYENGPLSVSLSPFVSWFSNYIFLRPTGEWSILPHAGQIYRYTGAEALFAGGEAAVGIDFLRHFNYRVSGEYVYTYNCDEHIPLSFSPPASLRNTLTWRYKEFSIYGEVQHIAAQHRVARNEDPTPGAQLLNAGVSANLRIGGIWAEVTLSARNLSGAKYFNHLSFYRKVEIPEPGRNFQILIKVPFKSLLK</sequence>
<dbReference type="InterPro" id="IPR000531">
    <property type="entry name" value="Beta-barrel_TonB"/>
</dbReference>
<dbReference type="Gene3D" id="2.40.170.20">
    <property type="entry name" value="TonB-dependent receptor, beta-barrel domain"/>
    <property type="match status" value="1"/>
</dbReference>
<proteinExistence type="inferred from homology"/>
<evidence type="ECO:0000256" key="3">
    <source>
        <dbReference type="ARBA" id="ARBA00022452"/>
    </source>
</evidence>
<dbReference type="PATRIC" id="fig|1339315.3.peg.1036"/>
<dbReference type="Proteomes" id="UP000020529">
    <property type="component" value="Unassembled WGS sequence"/>
</dbReference>
<evidence type="ECO:0000256" key="5">
    <source>
        <dbReference type="ARBA" id="ARBA00022729"/>
    </source>
</evidence>
<evidence type="ECO:0000259" key="12">
    <source>
        <dbReference type="Pfam" id="PF07715"/>
    </source>
</evidence>
<keyword evidence="7 10" id="KW-0472">Membrane</keyword>
<dbReference type="InterPro" id="IPR012910">
    <property type="entry name" value="Plug_dom"/>
</dbReference>
<evidence type="ECO:0000259" key="11">
    <source>
        <dbReference type="Pfam" id="PF00593"/>
    </source>
</evidence>
<dbReference type="SUPFAM" id="SSF56935">
    <property type="entry name" value="Porins"/>
    <property type="match status" value="1"/>
</dbReference>
<organism evidence="13 14">
    <name type="scientific">Bacteroides fragilis str. 3988T(B)14</name>
    <dbReference type="NCBI Taxonomy" id="1339315"/>
    <lineage>
        <taxon>Bacteria</taxon>
        <taxon>Pseudomonadati</taxon>
        <taxon>Bacteroidota</taxon>
        <taxon>Bacteroidia</taxon>
        <taxon>Bacteroidales</taxon>
        <taxon>Bacteroidaceae</taxon>
        <taxon>Bacteroides</taxon>
    </lineage>
</organism>
<protein>
    <submittedName>
        <fullName evidence="13">TonB dependent receptor family protein</fullName>
    </submittedName>
</protein>
<evidence type="ECO:0000313" key="14">
    <source>
        <dbReference type="Proteomes" id="UP000020529"/>
    </source>
</evidence>
<comment type="caution">
    <text evidence="13">The sequence shown here is derived from an EMBL/GenBank/DDBJ whole genome shotgun (WGS) entry which is preliminary data.</text>
</comment>
<keyword evidence="6 10" id="KW-0798">TonB box</keyword>
<keyword evidence="8 13" id="KW-0675">Receptor</keyword>
<keyword evidence="9" id="KW-0998">Cell outer membrane</keyword>
<dbReference type="Pfam" id="PF00593">
    <property type="entry name" value="TonB_dep_Rec_b-barrel"/>
    <property type="match status" value="1"/>
</dbReference>
<dbReference type="GO" id="GO:0015344">
    <property type="term" value="F:siderophore uptake transmembrane transporter activity"/>
    <property type="evidence" value="ECO:0007669"/>
    <property type="project" value="TreeGrafter"/>
</dbReference>
<keyword evidence="4" id="KW-0812">Transmembrane</keyword>
<evidence type="ECO:0000256" key="4">
    <source>
        <dbReference type="ARBA" id="ARBA00022692"/>
    </source>
</evidence>
<comment type="similarity">
    <text evidence="10">Belongs to the TonB-dependent receptor family.</text>
</comment>
<gene>
    <name evidence="13" type="ORF">M124_0220</name>
</gene>